<evidence type="ECO:0000256" key="9">
    <source>
        <dbReference type="ARBA" id="ARBA00051314"/>
    </source>
</evidence>
<evidence type="ECO:0000259" key="13">
    <source>
        <dbReference type="Pfam" id="PF00881"/>
    </source>
</evidence>
<dbReference type="Gene3D" id="3.40.109.10">
    <property type="entry name" value="NADH Oxidase"/>
    <property type="match status" value="1"/>
</dbReference>
<protein>
    <recommendedName>
        <fullName evidence="12">5,6-dimethylbenzimidazole synthase</fullName>
        <ecNumber evidence="11">1.13.11.79</ecNumber>
    </recommendedName>
</protein>
<dbReference type="NCBIfam" id="TIGR02476">
    <property type="entry name" value="BluB"/>
    <property type="match status" value="1"/>
</dbReference>
<gene>
    <name evidence="14" type="primary">bluB</name>
    <name evidence="14" type="ORF">ABS361_08225</name>
</gene>
<dbReference type="GO" id="GO:0000166">
    <property type="term" value="F:nucleotide binding"/>
    <property type="evidence" value="ECO:0007669"/>
    <property type="project" value="UniProtKB-KW"/>
</dbReference>
<evidence type="ECO:0000256" key="3">
    <source>
        <dbReference type="ARBA" id="ARBA00022630"/>
    </source>
</evidence>
<keyword evidence="3" id="KW-0285">Flavoprotein</keyword>
<dbReference type="EMBL" id="CP158568">
    <property type="protein sequence ID" value="XBY46198.1"/>
    <property type="molecule type" value="Genomic_DNA"/>
</dbReference>
<evidence type="ECO:0000256" key="4">
    <source>
        <dbReference type="ARBA" id="ARBA00022643"/>
    </source>
</evidence>
<dbReference type="FunFam" id="3.40.109.10:FF:000013">
    <property type="entry name" value="5,6-dimethylbenzimidazole synthase"/>
    <property type="match status" value="1"/>
</dbReference>
<dbReference type="InterPro" id="IPR000415">
    <property type="entry name" value="Nitroreductase-like"/>
</dbReference>
<dbReference type="InterPro" id="IPR050627">
    <property type="entry name" value="Nitroreductase/BluB"/>
</dbReference>
<evidence type="ECO:0000256" key="5">
    <source>
        <dbReference type="ARBA" id="ARBA00022741"/>
    </source>
</evidence>
<dbReference type="GO" id="GO:0016705">
    <property type="term" value="F:oxidoreductase activity, acting on paired donors, with incorporation or reduction of molecular oxygen"/>
    <property type="evidence" value="ECO:0007669"/>
    <property type="project" value="UniProtKB-ARBA"/>
</dbReference>
<keyword evidence="4" id="KW-0288">FMN</keyword>
<evidence type="ECO:0000313" key="14">
    <source>
        <dbReference type="EMBL" id="XBY46198.1"/>
    </source>
</evidence>
<comment type="catalytic activity">
    <reaction evidence="9">
        <text>FMNH2 + O2 = dialurate + 5,6-dimethylbenzimidazole + D-erythrose 4-phosphate + H(+)</text>
        <dbReference type="Rhea" id="RHEA:27345"/>
        <dbReference type="ChEBI" id="CHEBI:15378"/>
        <dbReference type="ChEBI" id="CHEBI:15379"/>
        <dbReference type="ChEBI" id="CHEBI:15890"/>
        <dbReference type="ChEBI" id="CHEBI:16897"/>
        <dbReference type="ChEBI" id="CHEBI:57618"/>
        <dbReference type="ChEBI" id="CHEBI:140629"/>
        <dbReference type="EC" id="1.13.11.79"/>
    </reaction>
</comment>
<comment type="similarity">
    <text evidence="10">Belongs to the BluB family.</text>
</comment>
<organism evidence="14">
    <name type="scientific">Methyloraptor flagellatus</name>
    <dbReference type="NCBI Taxonomy" id="3162530"/>
    <lineage>
        <taxon>Bacteria</taxon>
        <taxon>Pseudomonadati</taxon>
        <taxon>Pseudomonadota</taxon>
        <taxon>Alphaproteobacteria</taxon>
        <taxon>Hyphomicrobiales</taxon>
        <taxon>Ancalomicrobiaceae</taxon>
        <taxon>Methyloraptor</taxon>
    </lineage>
</organism>
<keyword evidence="8" id="KW-0520">NAD</keyword>
<feature type="domain" description="Nitroreductase" evidence="13">
    <location>
        <begin position="24"/>
        <end position="190"/>
    </location>
</feature>
<dbReference type="InterPro" id="IPR012825">
    <property type="entry name" value="BluB"/>
</dbReference>
<dbReference type="GO" id="GO:0009236">
    <property type="term" value="P:cobalamin biosynthetic process"/>
    <property type="evidence" value="ECO:0007669"/>
    <property type="project" value="UniProtKB-KW"/>
</dbReference>
<keyword evidence="7 14" id="KW-0560">Oxidoreductase</keyword>
<evidence type="ECO:0000256" key="11">
    <source>
        <dbReference type="ARBA" id="ARBA00066311"/>
    </source>
</evidence>
<evidence type="ECO:0000256" key="1">
    <source>
        <dbReference type="ARBA" id="ARBA00011823"/>
    </source>
</evidence>
<dbReference type="CDD" id="cd02145">
    <property type="entry name" value="BluB"/>
    <property type="match status" value="1"/>
</dbReference>
<reference evidence="14" key="1">
    <citation type="submission" date="2024-06" db="EMBL/GenBank/DDBJ databases">
        <title>Methylostella associata gen. nov., sp. nov., a novel Ancalomicrobiaceae-affiliated facultatively methylotrophic bacteria that feed on methanotrophs of the genus Methylococcus.</title>
        <authorList>
            <person name="Saltykova V."/>
            <person name="Danilova O.V."/>
            <person name="Oshkin I.Y."/>
            <person name="Belova S.E."/>
            <person name="Pimenov N.V."/>
            <person name="Dedysh S.N."/>
        </authorList>
    </citation>
    <scope>NUCLEOTIDE SEQUENCE</scope>
    <source>
        <strain evidence="14">S20</strain>
    </source>
</reference>
<dbReference type="InterPro" id="IPR029479">
    <property type="entry name" value="Nitroreductase"/>
</dbReference>
<keyword evidence="5" id="KW-0547">Nucleotide-binding</keyword>
<evidence type="ECO:0000256" key="12">
    <source>
        <dbReference type="ARBA" id="ARBA00068702"/>
    </source>
</evidence>
<dbReference type="PANTHER" id="PTHR23026">
    <property type="entry name" value="NADPH NITROREDUCTASE"/>
    <property type="match status" value="1"/>
</dbReference>
<dbReference type="SUPFAM" id="SSF55469">
    <property type="entry name" value="FMN-dependent nitroreductase-like"/>
    <property type="match status" value="1"/>
</dbReference>
<keyword evidence="2" id="KW-0169">Cobalamin biosynthesis</keyword>
<evidence type="ECO:0000256" key="8">
    <source>
        <dbReference type="ARBA" id="ARBA00023027"/>
    </source>
</evidence>
<dbReference type="KEGG" id="mflg:ABS361_08225"/>
<evidence type="ECO:0000256" key="6">
    <source>
        <dbReference type="ARBA" id="ARBA00022857"/>
    </source>
</evidence>
<evidence type="ECO:0000256" key="7">
    <source>
        <dbReference type="ARBA" id="ARBA00023002"/>
    </source>
</evidence>
<keyword evidence="6" id="KW-0521">NADP</keyword>
<accession>A0AAU7XEL0</accession>
<dbReference type="RefSeq" id="WP_407051295.1">
    <property type="nucleotide sequence ID" value="NZ_CP158568.1"/>
</dbReference>
<dbReference type="EC" id="1.13.11.79" evidence="11"/>
<comment type="subunit">
    <text evidence="1">Homooctamer.</text>
</comment>
<dbReference type="GO" id="GO:0102919">
    <property type="term" value="F:5,6-dimethylbenzimidazole synthase activity"/>
    <property type="evidence" value="ECO:0007669"/>
    <property type="project" value="UniProtKB-EC"/>
</dbReference>
<name>A0AAU7XEL0_9HYPH</name>
<dbReference type="Pfam" id="PF00881">
    <property type="entry name" value="Nitroreductase"/>
    <property type="match status" value="1"/>
</dbReference>
<proteinExistence type="inferred from homology"/>
<evidence type="ECO:0000256" key="10">
    <source>
        <dbReference type="ARBA" id="ARBA00061097"/>
    </source>
</evidence>
<dbReference type="PANTHER" id="PTHR23026:SF90">
    <property type="entry name" value="IODOTYROSINE DEIODINASE 1"/>
    <property type="match status" value="1"/>
</dbReference>
<sequence length="239" mass="26309">MDTTADADHAFSADERAAVYRCIFERRDVRGEFRPAQVPDAVLARVLVAAHHAPSVGFMQPWDFIVVRDAAVKAAIHDGFAEAHREAAAMFDDDRARQYAALKLEGIREAPVGICVTCDRDRAGPVVLGRTHQPDMDLYSTVCAVQNLWLAARAEGLGVGWVSIIRPERLRAALGIPEAIVPIAYLCLGHVARFHDRPELETRGWAKRASLAGRIAFDRWGHADREAGLIREIEARGAA</sequence>
<evidence type="ECO:0000256" key="2">
    <source>
        <dbReference type="ARBA" id="ARBA00022573"/>
    </source>
</evidence>
<dbReference type="AlphaFoldDB" id="A0AAU7XEL0"/>